<reference evidence="1 2" key="1">
    <citation type="submission" date="2017-10" db="EMBL/GenBank/DDBJ databases">
        <title>Comparative genomics in systemic dimorphic fungi from Ajellomycetaceae.</title>
        <authorList>
            <person name="Munoz J.F."/>
            <person name="Mcewen J.G."/>
            <person name="Clay O.K."/>
            <person name="Cuomo C.A."/>
        </authorList>
    </citation>
    <scope>NUCLEOTIDE SEQUENCE [LARGE SCALE GENOMIC DNA]</scope>
    <source>
        <strain evidence="1 2">UAMH4076</strain>
    </source>
</reference>
<dbReference type="Gene3D" id="2.120.10.30">
    <property type="entry name" value="TolB, C-terminal domain"/>
    <property type="match status" value="1"/>
</dbReference>
<protein>
    <submittedName>
        <fullName evidence="1">Uncharacterized protein</fullName>
    </submittedName>
</protein>
<dbReference type="Proteomes" id="UP000226031">
    <property type="component" value="Unassembled WGS sequence"/>
</dbReference>
<gene>
    <name evidence="1" type="ORF">GX50_02243</name>
</gene>
<dbReference type="EMBL" id="PDND01000031">
    <property type="protein sequence ID" value="PGH34892.1"/>
    <property type="molecule type" value="Genomic_DNA"/>
</dbReference>
<sequence length="109" mass="11692">MPKRGTITNRRVFFTVKGEPKPDRFNGSSGLSMDCALGRWQGTSSFACGQNQIIGDILMLTENVTCVEFAGTELFIITTANAAANNDGAHNNDCFASQPFNVDVGVNEA</sequence>
<evidence type="ECO:0000313" key="2">
    <source>
        <dbReference type="Proteomes" id="UP000226031"/>
    </source>
</evidence>
<accession>A0A2B7ZPF7</accession>
<evidence type="ECO:0000313" key="1">
    <source>
        <dbReference type="EMBL" id="PGH34892.1"/>
    </source>
</evidence>
<dbReference type="AlphaFoldDB" id="A0A2B7ZPF7"/>
<comment type="caution">
    <text evidence="1">The sequence shown here is derived from an EMBL/GenBank/DDBJ whole genome shotgun (WGS) entry which is preliminary data.</text>
</comment>
<name>A0A2B7ZPF7_9EURO</name>
<keyword evidence="2" id="KW-1185">Reference proteome</keyword>
<organism evidence="1 2">
    <name type="scientific">[Emmonsia] crescens</name>
    <dbReference type="NCBI Taxonomy" id="73230"/>
    <lineage>
        <taxon>Eukaryota</taxon>
        <taxon>Fungi</taxon>
        <taxon>Dikarya</taxon>
        <taxon>Ascomycota</taxon>
        <taxon>Pezizomycotina</taxon>
        <taxon>Eurotiomycetes</taxon>
        <taxon>Eurotiomycetidae</taxon>
        <taxon>Onygenales</taxon>
        <taxon>Ajellomycetaceae</taxon>
        <taxon>Emergomyces</taxon>
    </lineage>
</organism>
<proteinExistence type="predicted"/>
<dbReference type="InterPro" id="IPR011042">
    <property type="entry name" value="6-blade_b-propeller_TolB-like"/>
</dbReference>